<proteinExistence type="predicted"/>
<comment type="caution">
    <text evidence="1">The sequence shown here is derived from an EMBL/GenBank/DDBJ whole genome shotgun (WGS) entry which is preliminary data.</text>
</comment>
<protein>
    <submittedName>
        <fullName evidence="1">Uncharacterized protein</fullName>
    </submittedName>
</protein>
<gene>
    <name evidence="1" type="ORF">N3K66_007205</name>
</gene>
<sequence length="181" mass="19063">MRFGSLLVAGFAALAAAIPANKVVENIRMVTSQSQQLLTPAKNLVLLDGPLLVTGQGNFPPIIAGFQQIVTTATAAINQMNPPEKYSGQGADEIFDAFRTFVMVHQELLNVLIGKAGLFNTIPFIGQPVAAVLRAVESVVDTIAFSLIDSIESRAADLTKEADSLSSTIGTAIDTYSGLSL</sequence>
<dbReference type="Proteomes" id="UP001163324">
    <property type="component" value="Chromosome 7"/>
</dbReference>
<organism evidence="1 2">
    <name type="scientific">Trichothecium roseum</name>
    <dbReference type="NCBI Taxonomy" id="47278"/>
    <lineage>
        <taxon>Eukaryota</taxon>
        <taxon>Fungi</taxon>
        <taxon>Dikarya</taxon>
        <taxon>Ascomycota</taxon>
        <taxon>Pezizomycotina</taxon>
        <taxon>Sordariomycetes</taxon>
        <taxon>Hypocreomycetidae</taxon>
        <taxon>Hypocreales</taxon>
        <taxon>Hypocreales incertae sedis</taxon>
        <taxon>Trichothecium</taxon>
    </lineage>
</organism>
<name>A0ACC0UT85_9HYPO</name>
<evidence type="ECO:0000313" key="1">
    <source>
        <dbReference type="EMBL" id="KAI9897349.1"/>
    </source>
</evidence>
<evidence type="ECO:0000313" key="2">
    <source>
        <dbReference type="Proteomes" id="UP001163324"/>
    </source>
</evidence>
<keyword evidence="2" id="KW-1185">Reference proteome</keyword>
<dbReference type="EMBL" id="CM047946">
    <property type="protein sequence ID" value="KAI9897349.1"/>
    <property type="molecule type" value="Genomic_DNA"/>
</dbReference>
<accession>A0ACC0UT85</accession>
<reference evidence="1" key="1">
    <citation type="submission" date="2022-10" db="EMBL/GenBank/DDBJ databases">
        <title>Complete Genome of Trichothecium roseum strain YXFP-22015, a Plant Pathogen Isolated from Citrus.</title>
        <authorList>
            <person name="Wang Y."/>
            <person name="Zhu L."/>
        </authorList>
    </citation>
    <scope>NUCLEOTIDE SEQUENCE</scope>
    <source>
        <strain evidence="1">YXFP-22015</strain>
    </source>
</reference>